<dbReference type="SUPFAM" id="SSF54909">
    <property type="entry name" value="Dimeric alpha+beta barrel"/>
    <property type="match status" value="1"/>
</dbReference>
<dbReference type="Pfam" id="PF07876">
    <property type="entry name" value="Dabb"/>
    <property type="match status" value="1"/>
</dbReference>
<accession>A0A839K5E7</accession>
<evidence type="ECO:0000259" key="1">
    <source>
        <dbReference type="PROSITE" id="PS51502"/>
    </source>
</evidence>
<sequence length="101" mass="11741">MVKHIIGWDYADGFTEEENQKHVAEMKKELEGLIDKIEGILTIQLITNPIDTSDAKILLYSEFESEEALKAYTIHPEHVRVANTYVRPFVKNRRCFDFLVS</sequence>
<protein>
    <submittedName>
        <fullName evidence="2">Dabb family protein</fullName>
    </submittedName>
</protein>
<dbReference type="RefSeq" id="WP_228353505.1">
    <property type="nucleotide sequence ID" value="NZ_JACEGA010000001.1"/>
</dbReference>
<name>A0A839K5E7_9FIRM</name>
<reference evidence="2 3" key="1">
    <citation type="submission" date="2020-07" db="EMBL/GenBank/DDBJ databases">
        <title>Characterization and genome sequencing of isolate MD1, a novel member within the family Lachnospiraceae.</title>
        <authorList>
            <person name="Rettenmaier R."/>
            <person name="Di Bello L."/>
            <person name="Zinser C."/>
            <person name="Scheitz K."/>
            <person name="Liebl W."/>
            <person name="Zverlov V."/>
        </authorList>
    </citation>
    <scope>NUCLEOTIDE SEQUENCE [LARGE SCALE GENOMIC DNA]</scope>
    <source>
        <strain evidence="2 3">MD1</strain>
    </source>
</reference>
<dbReference type="Gene3D" id="3.30.70.100">
    <property type="match status" value="1"/>
</dbReference>
<keyword evidence="3" id="KW-1185">Reference proteome</keyword>
<comment type="caution">
    <text evidence="2">The sequence shown here is derived from an EMBL/GenBank/DDBJ whole genome shotgun (WGS) entry which is preliminary data.</text>
</comment>
<dbReference type="InterPro" id="IPR011008">
    <property type="entry name" value="Dimeric_a/b-barrel"/>
</dbReference>
<dbReference type="PANTHER" id="PTHR37832">
    <property type="entry name" value="BLL2683 PROTEIN"/>
    <property type="match status" value="1"/>
</dbReference>
<dbReference type="AlphaFoldDB" id="A0A839K5E7"/>
<evidence type="ECO:0000313" key="3">
    <source>
        <dbReference type="Proteomes" id="UP000574276"/>
    </source>
</evidence>
<evidence type="ECO:0000313" key="2">
    <source>
        <dbReference type="EMBL" id="MBB2183891.1"/>
    </source>
</evidence>
<feature type="domain" description="Stress-response A/B barrel" evidence="1">
    <location>
        <begin position="2"/>
        <end position="98"/>
    </location>
</feature>
<dbReference type="SMART" id="SM00886">
    <property type="entry name" value="Dabb"/>
    <property type="match status" value="1"/>
</dbReference>
<gene>
    <name evidence="2" type="ORF">H0486_13510</name>
</gene>
<dbReference type="PROSITE" id="PS51502">
    <property type="entry name" value="S_R_A_B_BARREL"/>
    <property type="match status" value="1"/>
</dbReference>
<dbReference type="EMBL" id="JACEGA010000001">
    <property type="protein sequence ID" value="MBB2183891.1"/>
    <property type="molecule type" value="Genomic_DNA"/>
</dbReference>
<dbReference type="PANTHER" id="PTHR37832:SF1">
    <property type="entry name" value="STRESS-RESPONSE A_B BARREL DOMAIN-CONTAINING PROTEIN"/>
    <property type="match status" value="1"/>
</dbReference>
<dbReference type="InterPro" id="IPR013097">
    <property type="entry name" value="Dabb"/>
</dbReference>
<dbReference type="Proteomes" id="UP000574276">
    <property type="component" value="Unassembled WGS sequence"/>
</dbReference>
<organism evidence="2 3">
    <name type="scientific">Variimorphobacter saccharofermentans</name>
    <dbReference type="NCBI Taxonomy" id="2755051"/>
    <lineage>
        <taxon>Bacteria</taxon>
        <taxon>Bacillati</taxon>
        <taxon>Bacillota</taxon>
        <taxon>Clostridia</taxon>
        <taxon>Lachnospirales</taxon>
        <taxon>Lachnospiraceae</taxon>
        <taxon>Variimorphobacter</taxon>
    </lineage>
</organism>
<proteinExistence type="predicted"/>